<dbReference type="STRING" id="356660.SAMN05444336_103500"/>
<dbReference type="InterPro" id="IPR036271">
    <property type="entry name" value="Tet_transcr_reg_TetR-rel_C_sf"/>
</dbReference>
<evidence type="ECO:0000259" key="5">
    <source>
        <dbReference type="PROSITE" id="PS50977"/>
    </source>
</evidence>
<keyword evidence="3" id="KW-0804">Transcription</keyword>
<evidence type="ECO:0000313" key="7">
    <source>
        <dbReference type="Proteomes" id="UP000199118"/>
    </source>
</evidence>
<name>A0A1H2ZGN0_9RHOB</name>
<dbReference type="Gene3D" id="1.10.357.10">
    <property type="entry name" value="Tetracycline Repressor, domain 2"/>
    <property type="match status" value="1"/>
</dbReference>
<feature type="DNA-binding region" description="H-T-H motif" evidence="4">
    <location>
        <begin position="51"/>
        <end position="70"/>
    </location>
</feature>
<dbReference type="RefSeq" id="WP_092681977.1">
    <property type="nucleotide sequence ID" value="NZ_FNMZ01000003.1"/>
</dbReference>
<dbReference type="AlphaFoldDB" id="A0A1H2ZGN0"/>
<accession>A0A1H2ZGN0</accession>
<dbReference type="PROSITE" id="PS50977">
    <property type="entry name" value="HTH_TETR_2"/>
    <property type="match status" value="1"/>
</dbReference>
<reference evidence="6 7" key="1">
    <citation type="submission" date="2016-10" db="EMBL/GenBank/DDBJ databases">
        <authorList>
            <person name="de Groot N.N."/>
        </authorList>
    </citation>
    <scope>NUCLEOTIDE SEQUENCE [LARGE SCALE GENOMIC DNA]</scope>
    <source>
        <strain evidence="6 7">DSM 17890</strain>
    </source>
</reference>
<dbReference type="SUPFAM" id="SSF48498">
    <property type="entry name" value="Tetracyclin repressor-like, C-terminal domain"/>
    <property type="match status" value="1"/>
</dbReference>
<dbReference type="GO" id="GO:0003677">
    <property type="term" value="F:DNA binding"/>
    <property type="evidence" value="ECO:0007669"/>
    <property type="project" value="UniProtKB-UniRule"/>
</dbReference>
<dbReference type="InterPro" id="IPR009057">
    <property type="entry name" value="Homeodomain-like_sf"/>
</dbReference>
<dbReference type="PANTHER" id="PTHR47506:SF1">
    <property type="entry name" value="HTH-TYPE TRANSCRIPTIONAL REGULATOR YJDC"/>
    <property type="match status" value="1"/>
</dbReference>
<evidence type="ECO:0000256" key="2">
    <source>
        <dbReference type="ARBA" id="ARBA00023125"/>
    </source>
</evidence>
<proteinExistence type="predicted"/>
<dbReference type="PANTHER" id="PTHR47506">
    <property type="entry name" value="TRANSCRIPTIONAL REGULATORY PROTEIN"/>
    <property type="match status" value="1"/>
</dbReference>
<sequence>MSDLFPIRAPRPAFAPAALRQGPGRPREYNLDKVLGAILCVFRAQGYEAASVEDLTAAAGLSRSSFYAAFGSKRGALIAALDSYLEAGAASLEAAAVTQPSATEAVRAVVHEMFAADVARSGCFVVDMSAELGARDAEAAGMINDSIARKARFLADLATPLVGEAAAEGRARAALALYLGAGAMRKAGAPVTDVDALRSEACRLLGVD</sequence>
<evidence type="ECO:0000256" key="1">
    <source>
        <dbReference type="ARBA" id="ARBA00023015"/>
    </source>
</evidence>
<gene>
    <name evidence="6" type="ORF">SAMN05444336_103500</name>
</gene>
<evidence type="ECO:0000313" key="6">
    <source>
        <dbReference type="EMBL" id="SDX16531.1"/>
    </source>
</evidence>
<keyword evidence="1" id="KW-0805">Transcription regulation</keyword>
<keyword evidence="2 4" id="KW-0238">DNA-binding</keyword>
<dbReference type="InterPro" id="IPR001647">
    <property type="entry name" value="HTH_TetR"/>
</dbReference>
<keyword evidence="7" id="KW-1185">Reference proteome</keyword>
<feature type="domain" description="HTH tetR-type" evidence="5">
    <location>
        <begin position="28"/>
        <end position="88"/>
    </location>
</feature>
<dbReference type="SUPFAM" id="SSF46689">
    <property type="entry name" value="Homeodomain-like"/>
    <property type="match status" value="1"/>
</dbReference>
<protein>
    <submittedName>
        <fullName evidence="6">Transcriptional regulator, TetR family</fullName>
    </submittedName>
</protein>
<dbReference type="EMBL" id="FNMZ01000003">
    <property type="protein sequence ID" value="SDX16531.1"/>
    <property type="molecule type" value="Genomic_DNA"/>
</dbReference>
<dbReference type="Pfam" id="PF00440">
    <property type="entry name" value="TetR_N"/>
    <property type="match status" value="1"/>
</dbReference>
<dbReference type="Proteomes" id="UP000199118">
    <property type="component" value="Unassembled WGS sequence"/>
</dbReference>
<evidence type="ECO:0000256" key="4">
    <source>
        <dbReference type="PROSITE-ProRule" id="PRU00335"/>
    </source>
</evidence>
<dbReference type="OrthoDB" id="9779746at2"/>
<organism evidence="6 7">
    <name type="scientific">Albimonas donghaensis</name>
    <dbReference type="NCBI Taxonomy" id="356660"/>
    <lineage>
        <taxon>Bacteria</taxon>
        <taxon>Pseudomonadati</taxon>
        <taxon>Pseudomonadota</taxon>
        <taxon>Alphaproteobacteria</taxon>
        <taxon>Rhodobacterales</taxon>
        <taxon>Paracoccaceae</taxon>
        <taxon>Albimonas</taxon>
    </lineage>
</organism>
<evidence type="ECO:0000256" key="3">
    <source>
        <dbReference type="ARBA" id="ARBA00023163"/>
    </source>
</evidence>